<organism evidence="1 2">
    <name type="scientific">Gandjariella thermophila</name>
    <dbReference type="NCBI Taxonomy" id="1931992"/>
    <lineage>
        <taxon>Bacteria</taxon>
        <taxon>Bacillati</taxon>
        <taxon>Actinomycetota</taxon>
        <taxon>Actinomycetes</taxon>
        <taxon>Pseudonocardiales</taxon>
        <taxon>Pseudonocardiaceae</taxon>
        <taxon>Gandjariella</taxon>
    </lineage>
</organism>
<dbReference type="InterPro" id="IPR051082">
    <property type="entry name" value="Pentapeptide-BTB/POZ_domain"/>
</dbReference>
<dbReference type="Pfam" id="PF00805">
    <property type="entry name" value="Pentapeptide"/>
    <property type="match status" value="2"/>
</dbReference>
<sequence>MRTLLDVLTAGLRPVGPLAGLVALDSLGRAGDGSRIEVGQVWTGPVPTHDPAAGAGLGGNSTCLVAVLSGRPAAVHAIVDSWATLRRFGAVDADLSGLRAPGAQLSGADLRRASLRHAVFDGADLTGCDLAGADLSGASLVGARLAQANLNGADLSRADLRRVDLSEADLRRVNVKGASLRGAELWAAFAGDVDFTTAHTAGCDVGRVDARSIS</sequence>
<dbReference type="PANTHER" id="PTHR14136:SF17">
    <property type="entry name" value="BTB_POZ DOMAIN-CONTAINING PROTEIN KCTD9"/>
    <property type="match status" value="1"/>
</dbReference>
<dbReference type="SUPFAM" id="SSF141571">
    <property type="entry name" value="Pentapeptide repeat-like"/>
    <property type="match status" value="1"/>
</dbReference>
<reference evidence="2" key="1">
    <citation type="submission" date="2019-04" db="EMBL/GenBank/DDBJ databases">
        <title>Draft genome sequence of Pseudonocardiaceae bacterium SL3-2-4.</title>
        <authorList>
            <person name="Ningsih F."/>
            <person name="Yokota A."/>
            <person name="Sakai Y."/>
            <person name="Nanatani K."/>
            <person name="Yabe S."/>
            <person name="Oetari A."/>
            <person name="Sjamsuridzal W."/>
        </authorList>
    </citation>
    <scope>NUCLEOTIDE SEQUENCE [LARGE SCALE GENOMIC DNA]</scope>
    <source>
        <strain evidence="2">SL3-2-4</strain>
    </source>
</reference>
<name>A0A4D4JFS0_9PSEU</name>
<evidence type="ECO:0000313" key="1">
    <source>
        <dbReference type="EMBL" id="GDY33850.1"/>
    </source>
</evidence>
<proteinExistence type="predicted"/>
<dbReference type="Proteomes" id="UP000298860">
    <property type="component" value="Unassembled WGS sequence"/>
</dbReference>
<evidence type="ECO:0008006" key="3">
    <source>
        <dbReference type="Google" id="ProtNLM"/>
    </source>
</evidence>
<evidence type="ECO:0000313" key="2">
    <source>
        <dbReference type="Proteomes" id="UP000298860"/>
    </source>
</evidence>
<dbReference type="RefSeq" id="WP_225978808.1">
    <property type="nucleotide sequence ID" value="NZ_BJFL01000062.1"/>
</dbReference>
<keyword evidence="2" id="KW-1185">Reference proteome</keyword>
<dbReference type="InterPro" id="IPR001646">
    <property type="entry name" value="5peptide_repeat"/>
</dbReference>
<protein>
    <recommendedName>
        <fullName evidence="3">Pentapeptide repeat-containing protein</fullName>
    </recommendedName>
</protein>
<dbReference type="Gene3D" id="2.160.20.80">
    <property type="entry name" value="E3 ubiquitin-protein ligase SopA"/>
    <property type="match status" value="1"/>
</dbReference>
<accession>A0A4D4JFS0</accession>
<dbReference type="PANTHER" id="PTHR14136">
    <property type="entry name" value="BTB_POZ DOMAIN-CONTAINING PROTEIN KCTD9"/>
    <property type="match status" value="1"/>
</dbReference>
<gene>
    <name evidence="1" type="ORF">GTS_54830</name>
</gene>
<comment type="caution">
    <text evidence="1">The sequence shown here is derived from an EMBL/GenBank/DDBJ whole genome shotgun (WGS) entry which is preliminary data.</text>
</comment>
<dbReference type="AlphaFoldDB" id="A0A4D4JFS0"/>
<dbReference type="EMBL" id="BJFL01000062">
    <property type="protein sequence ID" value="GDY33850.1"/>
    <property type="molecule type" value="Genomic_DNA"/>
</dbReference>